<evidence type="ECO:0000313" key="1">
    <source>
        <dbReference type="EMBL" id="RVT95812.1"/>
    </source>
</evidence>
<gene>
    <name evidence="1" type="ORF">EOD42_16635</name>
</gene>
<accession>A0A437MDT6</accession>
<dbReference type="AlphaFoldDB" id="A0A437MDT6"/>
<dbReference type="EMBL" id="SACL01000005">
    <property type="protein sequence ID" value="RVT95812.1"/>
    <property type="molecule type" value="Genomic_DNA"/>
</dbReference>
<dbReference type="Pfam" id="PF13328">
    <property type="entry name" value="HD_4"/>
    <property type="match status" value="1"/>
</dbReference>
<dbReference type="InterPro" id="IPR052194">
    <property type="entry name" value="MESH1"/>
</dbReference>
<dbReference type="PANTHER" id="PTHR46246:SF1">
    <property type="entry name" value="GUANOSINE-3',5'-BIS(DIPHOSPHATE) 3'-PYROPHOSPHOHYDROLASE MESH1"/>
    <property type="match status" value="1"/>
</dbReference>
<evidence type="ECO:0000313" key="2">
    <source>
        <dbReference type="Proteomes" id="UP000282957"/>
    </source>
</evidence>
<dbReference type="OrthoDB" id="9802385at2"/>
<dbReference type="SUPFAM" id="SSF109604">
    <property type="entry name" value="HD-domain/PDEase-like"/>
    <property type="match status" value="1"/>
</dbReference>
<protein>
    <submittedName>
        <fullName evidence="1">HD domain-containing protein</fullName>
    </submittedName>
</protein>
<dbReference type="RefSeq" id="WP_127788673.1">
    <property type="nucleotide sequence ID" value="NZ_SACL01000005.1"/>
</dbReference>
<proteinExistence type="predicted"/>
<comment type="caution">
    <text evidence="1">The sequence shown here is derived from an EMBL/GenBank/DDBJ whole genome shotgun (WGS) entry which is preliminary data.</text>
</comment>
<dbReference type="Gene3D" id="1.10.3210.10">
    <property type="entry name" value="Hypothetical protein af1432"/>
    <property type="match status" value="1"/>
</dbReference>
<sequence>MSNEDPEAPRPRWASLADATALAMRLHAEQTRKGTSIPYIAHLMSVSALVLEHGGDEEQAIAGLLHDAIEDCGIHCEAVIEAQFGSRVASIVRACTDADTLPKPPWRARKEAYLAHLEHAGADALLVSACDKLHNARSIVDDLHEHGPSMMSRFNAGLEGTLWYYRALATAFSRLIPGRLAQELDREVGRMEQLCAQSL</sequence>
<reference evidence="1 2" key="1">
    <citation type="submission" date="2019-01" db="EMBL/GenBank/DDBJ databases">
        <authorList>
            <person name="Chen W.-M."/>
        </authorList>
    </citation>
    <scope>NUCLEOTIDE SEQUENCE [LARGE SCALE GENOMIC DNA]</scope>
    <source>
        <strain evidence="1 2">CCP-6</strain>
    </source>
</reference>
<dbReference type="GO" id="GO:0008893">
    <property type="term" value="F:guanosine-3',5'-bis(diphosphate) 3'-diphosphatase activity"/>
    <property type="evidence" value="ECO:0007669"/>
    <property type="project" value="TreeGrafter"/>
</dbReference>
<dbReference type="PANTHER" id="PTHR46246">
    <property type="entry name" value="GUANOSINE-3',5'-BIS(DIPHOSPHATE) 3'-PYROPHOSPHOHYDROLASE MESH1"/>
    <property type="match status" value="1"/>
</dbReference>
<organism evidence="1 2">
    <name type="scientific">Rhodovarius crocodyli</name>
    <dbReference type="NCBI Taxonomy" id="1979269"/>
    <lineage>
        <taxon>Bacteria</taxon>
        <taxon>Pseudomonadati</taxon>
        <taxon>Pseudomonadota</taxon>
        <taxon>Alphaproteobacteria</taxon>
        <taxon>Acetobacterales</taxon>
        <taxon>Roseomonadaceae</taxon>
        <taxon>Rhodovarius</taxon>
    </lineage>
</organism>
<dbReference type="Proteomes" id="UP000282957">
    <property type="component" value="Unassembled WGS sequence"/>
</dbReference>
<name>A0A437MDT6_9PROT</name>
<keyword evidence="2" id="KW-1185">Reference proteome</keyword>